<reference evidence="1 2" key="1">
    <citation type="submission" date="2024-01" db="EMBL/GenBank/DDBJ databases">
        <title>A draft genome for the cacao thread blight pathogen Marasmiellus scandens.</title>
        <authorList>
            <person name="Baruah I.K."/>
            <person name="Leung J."/>
            <person name="Bukari Y."/>
            <person name="Amoako-Attah I."/>
            <person name="Meinhardt L.W."/>
            <person name="Bailey B.A."/>
            <person name="Cohen S.P."/>
        </authorList>
    </citation>
    <scope>NUCLEOTIDE SEQUENCE [LARGE SCALE GENOMIC DNA]</scope>
    <source>
        <strain evidence="1 2">GH-19</strain>
    </source>
</reference>
<name>A0ABR1JZL6_9AGAR</name>
<dbReference type="Proteomes" id="UP001498398">
    <property type="component" value="Unassembled WGS sequence"/>
</dbReference>
<evidence type="ECO:0000313" key="1">
    <source>
        <dbReference type="EMBL" id="KAK7468258.1"/>
    </source>
</evidence>
<evidence type="ECO:0000313" key="2">
    <source>
        <dbReference type="Proteomes" id="UP001498398"/>
    </source>
</evidence>
<comment type="caution">
    <text evidence="1">The sequence shown here is derived from an EMBL/GenBank/DDBJ whole genome shotgun (WGS) entry which is preliminary data.</text>
</comment>
<accession>A0ABR1JZL6</accession>
<proteinExistence type="predicted"/>
<organism evidence="1 2">
    <name type="scientific">Marasmiellus scandens</name>
    <dbReference type="NCBI Taxonomy" id="2682957"/>
    <lineage>
        <taxon>Eukaryota</taxon>
        <taxon>Fungi</taxon>
        <taxon>Dikarya</taxon>
        <taxon>Basidiomycota</taxon>
        <taxon>Agaricomycotina</taxon>
        <taxon>Agaricomycetes</taxon>
        <taxon>Agaricomycetidae</taxon>
        <taxon>Agaricales</taxon>
        <taxon>Marasmiineae</taxon>
        <taxon>Omphalotaceae</taxon>
        <taxon>Marasmiellus</taxon>
    </lineage>
</organism>
<dbReference type="Pfam" id="PF14223">
    <property type="entry name" value="Retrotran_gag_2"/>
    <property type="match status" value="1"/>
</dbReference>
<sequence>MTSNGNPSNYTTINHLPDDEKFDGENWVSWEESITRLGTRKGLQLYWKGDIVIPQHVEAGQIPNSTPVNDRNPNYFEYEIRENVAISTLLENIKNPSALGFDTKGKTSKDLWGWLKEEFESVSQLTRKFKEERLRVFKYESVGGTVIGEGSYTERWKRLWKEAKDAGVTISEEQAVVIYIDSFPSQICRFGYNRLRSSGSVITNRNGYNDCEI</sequence>
<keyword evidence="2" id="KW-1185">Reference proteome</keyword>
<gene>
    <name evidence="1" type="ORF">VKT23_002767</name>
</gene>
<evidence type="ECO:0008006" key="3">
    <source>
        <dbReference type="Google" id="ProtNLM"/>
    </source>
</evidence>
<protein>
    <recommendedName>
        <fullName evidence="3">Retrotransposon Copia-like N-terminal domain-containing protein</fullName>
    </recommendedName>
</protein>
<dbReference type="EMBL" id="JBANRG010000003">
    <property type="protein sequence ID" value="KAK7468258.1"/>
    <property type="molecule type" value="Genomic_DNA"/>
</dbReference>